<sequence>MGQKVNPRGFRVGVNELWANESQCYGKNFKNPRQLEKKFKQTSTFLNQYFERKELIKGQTQSKFLCNKLTCMVQYVPFSPQIDPSLKNASKKLSILCETNVKIKKFNSTFWYQNGLLVCAFVTAALKKGLPLRKIINIIQVLLDQNKKHQIVLKTCVGTKTFEFMGLKLRYAGRFGGSRSRMANSIVYRLGTVSLQKLETHIEFFEKALYTKQGLCNLQVWMSYKQI</sequence>
<dbReference type="GeneID" id="19909052"/>
<evidence type="ECO:0000256" key="1">
    <source>
        <dbReference type="ARBA" id="ARBA00010761"/>
    </source>
</evidence>
<keyword evidence="4" id="KW-0496">Mitochondrion</keyword>
<accession>A0A068F589</accession>
<protein>
    <submittedName>
        <fullName evidence="4">Ribosomal protein S3</fullName>
    </submittedName>
</protein>
<name>A0A068F589_WILSC</name>
<organism evidence="4">
    <name type="scientific">Wildemania schizophylla</name>
    <name type="common">Red alga</name>
    <name type="synonym">Porphyra schizophylla</name>
    <dbReference type="NCBI Taxonomy" id="1134705"/>
    <lineage>
        <taxon>Eukaryota</taxon>
        <taxon>Rhodophyta</taxon>
        <taxon>Bangiophyceae</taxon>
        <taxon>Bangiales</taxon>
        <taxon>Bangiaceae</taxon>
        <taxon>Wildemania</taxon>
    </lineage>
</organism>
<dbReference type="EMBL" id="KJ689442">
    <property type="protein sequence ID" value="AID57264.1"/>
    <property type="molecule type" value="Genomic_DNA"/>
</dbReference>
<evidence type="ECO:0000256" key="2">
    <source>
        <dbReference type="ARBA" id="ARBA00022980"/>
    </source>
</evidence>
<reference evidence="4" key="1">
    <citation type="journal article" date="2014" name="Mitochondrial DNA">
        <title>Complete mitochondrial genome of the holotype specimen of Wildemania schizophylla (Bangiales: Rhodophyta).</title>
        <authorList>
            <person name="Silva M.Y."/>
            <person name="Hughey J.R."/>
        </authorList>
    </citation>
    <scope>NUCLEOTIDE SEQUENCE</scope>
</reference>
<dbReference type="GO" id="GO:0005840">
    <property type="term" value="C:ribosome"/>
    <property type="evidence" value="ECO:0007669"/>
    <property type="project" value="UniProtKB-KW"/>
</dbReference>
<dbReference type="InterPro" id="IPR036419">
    <property type="entry name" value="Ribosomal_S3_C_sf"/>
</dbReference>
<dbReference type="GO" id="GO:1990904">
    <property type="term" value="C:ribonucleoprotein complex"/>
    <property type="evidence" value="ECO:0007669"/>
    <property type="project" value="UniProtKB-KW"/>
</dbReference>
<keyword evidence="3" id="KW-0687">Ribonucleoprotein</keyword>
<dbReference type="AlphaFoldDB" id="A0A068F589"/>
<evidence type="ECO:0000313" key="4">
    <source>
        <dbReference type="EMBL" id="AID57264.1"/>
    </source>
</evidence>
<keyword evidence="2 4" id="KW-0689">Ribosomal protein</keyword>
<dbReference type="RefSeq" id="YP_009048895.1">
    <property type="nucleotide sequence ID" value="NC_024579.1"/>
</dbReference>
<dbReference type="Gene3D" id="3.30.1140.32">
    <property type="entry name" value="Ribosomal protein S3, C-terminal domain"/>
    <property type="match status" value="1"/>
</dbReference>
<geneLocation type="mitochondrion" evidence="4"/>
<evidence type="ECO:0000256" key="3">
    <source>
        <dbReference type="ARBA" id="ARBA00023274"/>
    </source>
</evidence>
<comment type="similarity">
    <text evidence="1">Belongs to the universal ribosomal protein uS3 family.</text>
</comment>
<proteinExistence type="inferred from homology"/>
<dbReference type="SUPFAM" id="SSF54821">
    <property type="entry name" value="Ribosomal protein S3 C-terminal domain"/>
    <property type="match status" value="1"/>
</dbReference>
<gene>
    <name evidence="4" type="primary">rps3</name>
</gene>